<dbReference type="CDD" id="cd06171">
    <property type="entry name" value="Sigma70_r4"/>
    <property type="match status" value="1"/>
</dbReference>
<sequence length="169" mass="19128">MTPDERVMTALHTEHYDVLLSFVLRYVRSREHAEDVVQETLLRTWRNVDRLQPSSASIRSYLFTAARNVVTDSWRAEQRRPYTVWDDAAIAAVPSTDDVESALESQLVAAALERLSPQHRSVVQALYYEGLTVTEAASRLGVPEGTVKSRAYYAVRNLRAAFEEMGALQ</sequence>
<evidence type="ECO:0000259" key="6">
    <source>
        <dbReference type="Pfam" id="PF04542"/>
    </source>
</evidence>
<dbReference type="SUPFAM" id="SSF88946">
    <property type="entry name" value="Sigma2 domain of RNA polymerase sigma factors"/>
    <property type="match status" value="1"/>
</dbReference>
<dbReference type="InterPro" id="IPR007627">
    <property type="entry name" value="RNA_pol_sigma70_r2"/>
</dbReference>
<name>A0ABP6S8N3_9ACTN</name>
<dbReference type="RefSeq" id="WP_345035424.1">
    <property type="nucleotide sequence ID" value="NZ_BAAAYL010000001.1"/>
</dbReference>
<dbReference type="InterPro" id="IPR013325">
    <property type="entry name" value="RNA_pol_sigma_r2"/>
</dbReference>
<comment type="caution">
    <text evidence="8">The sequence shown here is derived from an EMBL/GenBank/DDBJ whole genome shotgun (WGS) entry which is preliminary data.</text>
</comment>
<evidence type="ECO:0000256" key="3">
    <source>
        <dbReference type="ARBA" id="ARBA00023082"/>
    </source>
</evidence>
<dbReference type="InterPro" id="IPR007630">
    <property type="entry name" value="RNA_pol_sigma70_r4"/>
</dbReference>
<dbReference type="Gene3D" id="1.10.10.10">
    <property type="entry name" value="Winged helix-like DNA-binding domain superfamily/Winged helix DNA-binding domain"/>
    <property type="match status" value="1"/>
</dbReference>
<organism evidence="8 9">
    <name type="scientific">Streptomyces sannanensis</name>
    <dbReference type="NCBI Taxonomy" id="285536"/>
    <lineage>
        <taxon>Bacteria</taxon>
        <taxon>Bacillati</taxon>
        <taxon>Actinomycetota</taxon>
        <taxon>Actinomycetes</taxon>
        <taxon>Kitasatosporales</taxon>
        <taxon>Streptomycetaceae</taxon>
        <taxon>Streptomyces</taxon>
    </lineage>
</organism>
<accession>A0ABP6S8N3</accession>
<evidence type="ECO:0000313" key="9">
    <source>
        <dbReference type="Proteomes" id="UP001499990"/>
    </source>
</evidence>
<keyword evidence="2" id="KW-0805">Transcription regulation</keyword>
<dbReference type="InterPro" id="IPR014284">
    <property type="entry name" value="RNA_pol_sigma-70_dom"/>
</dbReference>
<dbReference type="Proteomes" id="UP001499990">
    <property type="component" value="Unassembled WGS sequence"/>
</dbReference>
<dbReference type="PANTHER" id="PTHR43133:SF52">
    <property type="entry name" value="ECF RNA POLYMERASE SIGMA FACTOR SIGL"/>
    <property type="match status" value="1"/>
</dbReference>
<dbReference type="Pfam" id="PF04545">
    <property type="entry name" value="Sigma70_r4"/>
    <property type="match status" value="1"/>
</dbReference>
<evidence type="ECO:0000256" key="5">
    <source>
        <dbReference type="ARBA" id="ARBA00023163"/>
    </source>
</evidence>
<evidence type="ECO:0000259" key="7">
    <source>
        <dbReference type="Pfam" id="PF04545"/>
    </source>
</evidence>
<feature type="domain" description="RNA polymerase sigma-70 region 4" evidence="7">
    <location>
        <begin position="111"/>
        <end position="160"/>
    </location>
</feature>
<dbReference type="SUPFAM" id="SSF88659">
    <property type="entry name" value="Sigma3 and sigma4 domains of RNA polymerase sigma factors"/>
    <property type="match status" value="1"/>
</dbReference>
<keyword evidence="9" id="KW-1185">Reference proteome</keyword>
<evidence type="ECO:0000256" key="2">
    <source>
        <dbReference type="ARBA" id="ARBA00023015"/>
    </source>
</evidence>
<dbReference type="InterPro" id="IPR039425">
    <property type="entry name" value="RNA_pol_sigma-70-like"/>
</dbReference>
<dbReference type="InterPro" id="IPR013324">
    <property type="entry name" value="RNA_pol_sigma_r3/r4-like"/>
</dbReference>
<gene>
    <name evidence="8" type="ORF">GCM10020367_15470</name>
</gene>
<reference evidence="9" key="1">
    <citation type="journal article" date="2019" name="Int. J. Syst. Evol. Microbiol.">
        <title>The Global Catalogue of Microorganisms (GCM) 10K type strain sequencing project: providing services to taxonomists for standard genome sequencing and annotation.</title>
        <authorList>
            <consortium name="The Broad Institute Genomics Platform"/>
            <consortium name="The Broad Institute Genome Sequencing Center for Infectious Disease"/>
            <person name="Wu L."/>
            <person name="Ma J."/>
        </authorList>
    </citation>
    <scope>NUCLEOTIDE SEQUENCE [LARGE SCALE GENOMIC DNA]</scope>
    <source>
        <strain evidence="9">JCM 9651</strain>
    </source>
</reference>
<evidence type="ECO:0000256" key="1">
    <source>
        <dbReference type="ARBA" id="ARBA00010641"/>
    </source>
</evidence>
<feature type="domain" description="RNA polymerase sigma-70 region 2" evidence="6">
    <location>
        <begin position="12"/>
        <end position="80"/>
    </location>
</feature>
<dbReference type="NCBIfam" id="TIGR02937">
    <property type="entry name" value="sigma70-ECF"/>
    <property type="match status" value="1"/>
</dbReference>
<protein>
    <submittedName>
        <fullName evidence="8">Sigma-70 family RNA polymerase sigma factor</fullName>
    </submittedName>
</protein>
<dbReference type="EMBL" id="BAAAYL010000001">
    <property type="protein sequence ID" value="GAA3370116.1"/>
    <property type="molecule type" value="Genomic_DNA"/>
</dbReference>
<dbReference type="InterPro" id="IPR036388">
    <property type="entry name" value="WH-like_DNA-bd_sf"/>
</dbReference>
<evidence type="ECO:0000313" key="8">
    <source>
        <dbReference type="EMBL" id="GAA3370116.1"/>
    </source>
</evidence>
<dbReference type="PANTHER" id="PTHR43133">
    <property type="entry name" value="RNA POLYMERASE ECF-TYPE SIGMA FACTO"/>
    <property type="match status" value="1"/>
</dbReference>
<dbReference type="Gene3D" id="1.10.1740.10">
    <property type="match status" value="1"/>
</dbReference>
<evidence type="ECO:0000256" key="4">
    <source>
        <dbReference type="ARBA" id="ARBA00023125"/>
    </source>
</evidence>
<proteinExistence type="inferred from homology"/>
<keyword evidence="3" id="KW-0731">Sigma factor</keyword>
<comment type="similarity">
    <text evidence="1">Belongs to the sigma-70 factor family. ECF subfamily.</text>
</comment>
<keyword evidence="4" id="KW-0238">DNA-binding</keyword>
<keyword evidence="5" id="KW-0804">Transcription</keyword>
<dbReference type="Pfam" id="PF04542">
    <property type="entry name" value="Sigma70_r2"/>
    <property type="match status" value="1"/>
</dbReference>